<dbReference type="SUPFAM" id="SSF82057">
    <property type="entry name" value="Prokaryotic SH3-related domain"/>
    <property type="match status" value="1"/>
</dbReference>
<dbReference type="AlphaFoldDB" id="A0A7S0CHX1"/>
<sequence>MPLWRNTHRSMRQLRLWSGSVLCFAFACKIEQTRSFLTPKICSPPKRIRQERQITTTQTRLSYSTIPEPGACPGCGDETTYWDGSTLFVCTACANEWAVDSVAQNKDAVSSTDDDEVLIRDVNGNILETGDGCVLVQDLAKGKLKKGLKVKIRLGDYGDGHDCEASISGVGTYALKSKFLKKV</sequence>
<feature type="domain" description="Protein YjdM C-terminal" evidence="1">
    <location>
        <begin position="119"/>
        <end position="183"/>
    </location>
</feature>
<dbReference type="PROSITE" id="PS51257">
    <property type="entry name" value="PROKAR_LIPOPROTEIN"/>
    <property type="match status" value="1"/>
</dbReference>
<dbReference type="Gene3D" id="2.30.30.40">
    <property type="entry name" value="SH3 Domains"/>
    <property type="match status" value="1"/>
</dbReference>
<reference evidence="2" key="1">
    <citation type="submission" date="2021-01" db="EMBL/GenBank/DDBJ databases">
        <authorList>
            <person name="Corre E."/>
            <person name="Pelletier E."/>
            <person name="Niang G."/>
            <person name="Scheremetjew M."/>
            <person name="Finn R."/>
            <person name="Kale V."/>
            <person name="Holt S."/>
            <person name="Cochrane G."/>
            <person name="Meng A."/>
            <person name="Brown T."/>
            <person name="Cohen L."/>
        </authorList>
    </citation>
    <scope>NUCLEOTIDE SEQUENCE</scope>
    <source>
        <strain evidence="2">CCAP1064/1</strain>
    </source>
</reference>
<evidence type="ECO:0000313" key="2">
    <source>
        <dbReference type="EMBL" id="CAD8424144.1"/>
    </source>
</evidence>
<dbReference type="InterPro" id="IPR013988">
    <property type="entry name" value="YjdM_C"/>
</dbReference>
<name>A0A7S0CHX1_9STRA</name>
<proteinExistence type="predicted"/>
<gene>
    <name evidence="2" type="ORF">PINE0816_LOCUS20303</name>
</gene>
<dbReference type="Pfam" id="PF03831">
    <property type="entry name" value="YjdM"/>
    <property type="match status" value="1"/>
</dbReference>
<accession>A0A7S0CHX1</accession>
<evidence type="ECO:0000259" key="1">
    <source>
        <dbReference type="Pfam" id="PF03831"/>
    </source>
</evidence>
<protein>
    <recommendedName>
        <fullName evidence="1">Protein YjdM C-terminal domain-containing protein</fullName>
    </recommendedName>
</protein>
<dbReference type="Gene3D" id="2.20.25.10">
    <property type="match status" value="1"/>
</dbReference>
<dbReference type="SUPFAM" id="SSF57783">
    <property type="entry name" value="Zinc beta-ribbon"/>
    <property type="match status" value="1"/>
</dbReference>
<organism evidence="2">
    <name type="scientific">Proboscia inermis</name>
    <dbReference type="NCBI Taxonomy" id="420281"/>
    <lineage>
        <taxon>Eukaryota</taxon>
        <taxon>Sar</taxon>
        <taxon>Stramenopiles</taxon>
        <taxon>Ochrophyta</taxon>
        <taxon>Bacillariophyta</taxon>
        <taxon>Coscinodiscophyceae</taxon>
        <taxon>Rhizosoleniophycidae</taxon>
        <taxon>Rhizosoleniales</taxon>
        <taxon>Rhizosoleniaceae</taxon>
        <taxon>Proboscia</taxon>
    </lineage>
</organism>
<dbReference type="EMBL" id="HBEL01043593">
    <property type="protein sequence ID" value="CAD8424144.1"/>
    <property type="molecule type" value="Transcribed_RNA"/>
</dbReference>